<dbReference type="Proteomes" id="UP000001514">
    <property type="component" value="Unassembled WGS sequence"/>
</dbReference>
<reference evidence="1 2" key="1">
    <citation type="journal article" date="2011" name="Science">
        <title>The Selaginella genome identifies genetic changes associated with the evolution of vascular plants.</title>
        <authorList>
            <person name="Banks J.A."/>
            <person name="Nishiyama T."/>
            <person name="Hasebe M."/>
            <person name="Bowman J.L."/>
            <person name="Gribskov M."/>
            <person name="dePamphilis C."/>
            <person name="Albert V.A."/>
            <person name="Aono N."/>
            <person name="Aoyama T."/>
            <person name="Ambrose B.A."/>
            <person name="Ashton N.W."/>
            <person name="Axtell M.J."/>
            <person name="Barker E."/>
            <person name="Barker M.S."/>
            <person name="Bennetzen J.L."/>
            <person name="Bonawitz N.D."/>
            <person name="Chapple C."/>
            <person name="Cheng C."/>
            <person name="Correa L.G."/>
            <person name="Dacre M."/>
            <person name="DeBarry J."/>
            <person name="Dreyer I."/>
            <person name="Elias M."/>
            <person name="Engstrom E.M."/>
            <person name="Estelle M."/>
            <person name="Feng L."/>
            <person name="Finet C."/>
            <person name="Floyd S.K."/>
            <person name="Frommer W.B."/>
            <person name="Fujita T."/>
            <person name="Gramzow L."/>
            <person name="Gutensohn M."/>
            <person name="Harholt J."/>
            <person name="Hattori M."/>
            <person name="Heyl A."/>
            <person name="Hirai T."/>
            <person name="Hiwatashi Y."/>
            <person name="Ishikawa M."/>
            <person name="Iwata M."/>
            <person name="Karol K.G."/>
            <person name="Koehler B."/>
            <person name="Kolukisaoglu U."/>
            <person name="Kubo M."/>
            <person name="Kurata T."/>
            <person name="Lalonde S."/>
            <person name="Li K."/>
            <person name="Li Y."/>
            <person name="Litt A."/>
            <person name="Lyons E."/>
            <person name="Manning G."/>
            <person name="Maruyama T."/>
            <person name="Michael T.P."/>
            <person name="Mikami K."/>
            <person name="Miyazaki S."/>
            <person name="Morinaga S."/>
            <person name="Murata T."/>
            <person name="Mueller-Roeber B."/>
            <person name="Nelson D.R."/>
            <person name="Obara M."/>
            <person name="Oguri Y."/>
            <person name="Olmstead R.G."/>
            <person name="Onodera N."/>
            <person name="Petersen B.L."/>
            <person name="Pils B."/>
            <person name="Prigge M."/>
            <person name="Rensing S.A."/>
            <person name="Riano-Pachon D.M."/>
            <person name="Roberts A.W."/>
            <person name="Sato Y."/>
            <person name="Scheller H.V."/>
            <person name="Schulz B."/>
            <person name="Schulz C."/>
            <person name="Shakirov E.V."/>
            <person name="Shibagaki N."/>
            <person name="Shinohara N."/>
            <person name="Shippen D.E."/>
            <person name="Soerensen I."/>
            <person name="Sotooka R."/>
            <person name="Sugimoto N."/>
            <person name="Sugita M."/>
            <person name="Sumikawa N."/>
            <person name="Tanurdzic M."/>
            <person name="Theissen G."/>
            <person name="Ulvskov P."/>
            <person name="Wakazuki S."/>
            <person name="Weng J.K."/>
            <person name="Willats W.W."/>
            <person name="Wipf D."/>
            <person name="Wolf P.G."/>
            <person name="Yang L."/>
            <person name="Zimmer A.D."/>
            <person name="Zhu Q."/>
            <person name="Mitros T."/>
            <person name="Hellsten U."/>
            <person name="Loque D."/>
            <person name="Otillar R."/>
            <person name="Salamov A."/>
            <person name="Schmutz J."/>
            <person name="Shapiro H."/>
            <person name="Lindquist E."/>
            <person name="Lucas S."/>
            <person name="Rokhsar D."/>
            <person name="Grigoriev I.V."/>
        </authorList>
    </citation>
    <scope>NUCLEOTIDE SEQUENCE [LARGE SCALE GENOMIC DNA]</scope>
</reference>
<dbReference type="HOGENOM" id="CLU_591090_0_0_1"/>
<keyword evidence="2" id="KW-1185">Reference proteome</keyword>
<sequence length="463" mass="50977">MLESFYTEDPSTLIGAYSQKESSNGHFDTANHLFERMPGRSAVTYTDLNGKLVESERGIGSWLTLRMNACTRPKQTFDKAAQHDVVTWSSMVQIYAYHGRLDEHGNLVDHGGGLFLQWIGALPQWRFPTSNSGTIKRVGDYVISFGELLEWKTPSSRLPTSSARGSSSLALFPYRCSGGSTMKNASGIDHNRKVDMVAMMMNSSTSPVPPASYHAAHFHLQKRITDNITSNSKGSRVPSRLLRLHSLEPFQPHRAAGAVSPRALQLRVAIAVLQGGGQQEHESGGGGIKALHPGHLQAPFPAAALLGCDNQRRNHTGRAREELTSQAESSRKLMPCIEEFKHPGGKTGVVISGRELHQQDLQVIQARLHNRHRWCGGTGNEIKCLGKLAPSIEKRGVGFGMFLLSRGLTLRQRGFVFLTSNAFIDFEFQRVLSAIGESLFHAIKTGTTTYSRTGEYSSVLIPW</sequence>
<evidence type="ECO:0000313" key="2">
    <source>
        <dbReference type="Proteomes" id="UP000001514"/>
    </source>
</evidence>
<organism evidence="2">
    <name type="scientific">Selaginella moellendorffii</name>
    <name type="common">Spikemoss</name>
    <dbReference type="NCBI Taxonomy" id="88036"/>
    <lineage>
        <taxon>Eukaryota</taxon>
        <taxon>Viridiplantae</taxon>
        <taxon>Streptophyta</taxon>
        <taxon>Embryophyta</taxon>
        <taxon>Tracheophyta</taxon>
        <taxon>Lycopodiopsida</taxon>
        <taxon>Selaginellales</taxon>
        <taxon>Selaginellaceae</taxon>
        <taxon>Selaginella</taxon>
    </lineage>
</organism>
<proteinExistence type="predicted"/>
<accession>D8T8J2</accession>
<dbReference type="KEGG" id="smo:SELMODRAFT_448608"/>
<dbReference type="Gramene" id="EFJ07046">
    <property type="protein sequence ID" value="EFJ07046"/>
    <property type="gene ID" value="SELMODRAFT_448608"/>
</dbReference>
<dbReference type="AlphaFoldDB" id="D8T8J2"/>
<protein>
    <submittedName>
        <fullName evidence="1">Uncharacterized protein</fullName>
    </submittedName>
</protein>
<name>D8T8J2_SELML</name>
<evidence type="ECO:0000313" key="1">
    <source>
        <dbReference type="EMBL" id="EFJ07046.1"/>
    </source>
</evidence>
<gene>
    <name evidence="1" type="ORF">SELMODRAFT_448608</name>
</gene>
<dbReference type="InParanoid" id="D8T8J2"/>
<dbReference type="EMBL" id="GL377690">
    <property type="protein sequence ID" value="EFJ07046.1"/>
    <property type="molecule type" value="Genomic_DNA"/>
</dbReference>